<feature type="short sequence motif" description="Histidine triad motif" evidence="4">
    <location>
        <begin position="119"/>
        <end position="123"/>
    </location>
</feature>
<feature type="binding site" evidence="3">
    <location>
        <position position="123"/>
    </location>
    <ligand>
        <name>substrate</name>
    </ligand>
</feature>
<dbReference type="PROSITE" id="PS51084">
    <property type="entry name" value="HIT_2"/>
    <property type="match status" value="1"/>
</dbReference>
<dbReference type="CDD" id="cd01275">
    <property type="entry name" value="FHIT"/>
    <property type="match status" value="1"/>
</dbReference>
<dbReference type="GO" id="GO:0003877">
    <property type="term" value="F:ATP:ADP adenylyltransferase activity"/>
    <property type="evidence" value="ECO:0007669"/>
    <property type="project" value="UniProtKB-EC"/>
</dbReference>
<evidence type="ECO:0000256" key="4">
    <source>
        <dbReference type="PROSITE-ProRule" id="PRU00464"/>
    </source>
</evidence>
<dbReference type="Proteomes" id="UP000811545">
    <property type="component" value="Unassembled WGS sequence"/>
</dbReference>
<dbReference type="InterPro" id="IPR036265">
    <property type="entry name" value="HIT-like_sf"/>
</dbReference>
<evidence type="ECO:0000256" key="3">
    <source>
        <dbReference type="PIRSR" id="PIRSR639383-2"/>
    </source>
</evidence>
<evidence type="ECO:0000256" key="1">
    <source>
        <dbReference type="ARBA" id="ARBA00022741"/>
    </source>
</evidence>
<dbReference type="EC" id="2.7.7.53" evidence="6"/>
<dbReference type="InterPro" id="IPR039383">
    <property type="entry name" value="FHIT"/>
</dbReference>
<accession>A0A9E2F3T8</accession>
<dbReference type="PANTHER" id="PTHR42997">
    <property type="entry name" value="HIT FAMILY HYDROLASE"/>
    <property type="match status" value="1"/>
</dbReference>
<dbReference type="GO" id="GO:0000166">
    <property type="term" value="F:nucleotide binding"/>
    <property type="evidence" value="ECO:0007669"/>
    <property type="project" value="UniProtKB-KW"/>
</dbReference>
<gene>
    <name evidence="6" type="ORF">DDT42_00083</name>
</gene>
<dbReference type="InterPro" id="IPR011146">
    <property type="entry name" value="HIT-like"/>
</dbReference>
<organism evidence="6 7">
    <name type="scientific">Psychracetigena formicireducens</name>
    <dbReference type="NCBI Taxonomy" id="2986056"/>
    <lineage>
        <taxon>Bacteria</taxon>
        <taxon>Bacillati</taxon>
        <taxon>Candidatus Lithacetigenota</taxon>
        <taxon>Candidatus Psychracetigena</taxon>
    </lineage>
</organism>
<dbReference type="Pfam" id="PF01230">
    <property type="entry name" value="HIT"/>
    <property type="match status" value="1"/>
</dbReference>
<feature type="domain" description="HIT" evidence="5">
    <location>
        <begin position="24"/>
        <end position="134"/>
    </location>
</feature>
<keyword evidence="1" id="KW-0547">Nucleotide-binding</keyword>
<feature type="binding site" evidence="3">
    <location>
        <position position="51"/>
    </location>
    <ligand>
        <name>substrate</name>
    </ligand>
</feature>
<comment type="caution">
    <text evidence="6">The sequence shown here is derived from an EMBL/GenBank/DDBJ whole genome shotgun (WGS) entry which is preliminary data.</text>
</comment>
<evidence type="ECO:0000313" key="6">
    <source>
        <dbReference type="EMBL" id="MBT9144251.1"/>
    </source>
</evidence>
<proteinExistence type="predicted"/>
<dbReference type="EMBL" id="QLTW01000002">
    <property type="protein sequence ID" value="MBT9144251.1"/>
    <property type="molecule type" value="Genomic_DNA"/>
</dbReference>
<evidence type="ECO:0000313" key="7">
    <source>
        <dbReference type="Proteomes" id="UP000811545"/>
    </source>
</evidence>
<sequence length="160" mass="18355">MFENIMFRPWRIIYLQQEKETGCILCSIAKSENDAKNLVLMRSKYCLIMLNRYPYNIGHLMVVPYQHLSNMGDLQEGEMIDIIKTVILSIDNLKAVFNPQGFNLGVNIGKAAGVGIDNHIHFHIVPRWEGDTNFMPVISDIRVLGEALEDTFRRLKGVFL</sequence>
<evidence type="ECO:0000256" key="2">
    <source>
        <dbReference type="PIRSR" id="PIRSR639383-1"/>
    </source>
</evidence>
<dbReference type="SUPFAM" id="SSF54197">
    <property type="entry name" value="HIT-like"/>
    <property type="match status" value="1"/>
</dbReference>
<protein>
    <submittedName>
        <fullName evidence="6">AP-4-A phosphorylase</fullName>
        <ecNumber evidence="6">2.7.7.53</ecNumber>
    </submittedName>
</protein>
<evidence type="ECO:0000259" key="5">
    <source>
        <dbReference type="PROSITE" id="PS51084"/>
    </source>
</evidence>
<name>A0A9E2F3T8_PSYF1</name>
<feature type="active site" description="Tele-AMP-histidine intermediate" evidence="2">
    <location>
        <position position="121"/>
    </location>
</feature>
<keyword evidence="6" id="KW-0808">Transferase</keyword>
<dbReference type="Gene3D" id="3.30.428.10">
    <property type="entry name" value="HIT-like"/>
    <property type="match status" value="1"/>
</dbReference>
<reference evidence="6 7" key="1">
    <citation type="journal article" date="2021" name="bioRxiv">
        <title>Unique metabolic strategies in Hadean analogues reveal hints for primordial physiology.</title>
        <authorList>
            <person name="Nobu M.K."/>
            <person name="Nakai R."/>
            <person name="Tamazawa S."/>
            <person name="Mori H."/>
            <person name="Toyoda A."/>
            <person name="Ijiri A."/>
            <person name="Suzuki S."/>
            <person name="Kurokawa K."/>
            <person name="Kamagata Y."/>
            <person name="Tamaki H."/>
        </authorList>
    </citation>
    <scope>NUCLEOTIDE SEQUENCE [LARGE SCALE GENOMIC DNA]</scope>
    <source>
        <strain evidence="6">BS525</strain>
    </source>
</reference>
<keyword evidence="6" id="KW-0548">Nucleotidyltransferase</keyword>
<dbReference type="InterPro" id="IPR052908">
    <property type="entry name" value="AP-4-A_phosphorylase"/>
</dbReference>
<dbReference type="AlphaFoldDB" id="A0A9E2F3T8"/>
<dbReference type="PANTHER" id="PTHR42997:SF1">
    <property type="entry name" value="AP-4-A PHOSPHORYLASE"/>
    <property type="match status" value="1"/>
</dbReference>